<reference evidence="1" key="1">
    <citation type="submission" date="2023-03" db="EMBL/GenBank/DDBJ databases">
        <title>Near-Complete genome sequence of Lipomyces tetrasporous NRRL Y-64009, an oleaginous yeast capable of growing on lignocellulosic hydrolysates.</title>
        <authorList>
            <consortium name="Lawrence Berkeley National Laboratory"/>
            <person name="Jagtap S.S."/>
            <person name="Liu J.-J."/>
            <person name="Walukiewicz H.E."/>
            <person name="Pangilinan J."/>
            <person name="Lipzen A."/>
            <person name="Ahrendt S."/>
            <person name="Koriabine M."/>
            <person name="Cobaugh K."/>
            <person name="Salamov A."/>
            <person name="Yoshinaga Y."/>
            <person name="Ng V."/>
            <person name="Daum C."/>
            <person name="Grigoriev I.V."/>
            <person name="Slininger P.J."/>
            <person name="Dien B.S."/>
            <person name="Jin Y.-S."/>
            <person name="Rao C.V."/>
        </authorList>
    </citation>
    <scope>NUCLEOTIDE SEQUENCE</scope>
    <source>
        <strain evidence="1">NRRL Y-64009</strain>
    </source>
</reference>
<accession>A0AAD7QYC3</accession>
<comment type="caution">
    <text evidence="1">The sequence shown here is derived from an EMBL/GenBank/DDBJ whole genome shotgun (WGS) entry which is preliminary data.</text>
</comment>
<name>A0AAD7QYC3_9ASCO</name>
<organism evidence="1 2">
    <name type="scientific">Lipomyces tetrasporus</name>
    <dbReference type="NCBI Taxonomy" id="54092"/>
    <lineage>
        <taxon>Eukaryota</taxon>
        <taxon>Fungi</taxon>
        <taxon>Dikarya</taxon>
        <taxon>Ascomycota</taxon>
        <taxon>Saccharomycotina</taxon>
        <taxon>Lipomycetes</taxon>
        <taxon>Lipomycetales</taxon>
        <taxon>Lipomycetaceae</taxon>
        <taxon>Lipomyces</taxon>
    </lineage>
</organism>
<dbReference type="RefSeq" id="XP_056047159.1">
    <property type="nucleotide sequence ID" value="XM_056184768.1"/>
</dbReference>
<keyword evidence="2" id="KW-1185">Reference proteome</keyword>
<protein>
    <submittedName>
        <fullName evidence="1">Uncharacterized protein</fullName>
    </submittedName>
</protein>
<proteinExistence type="predicted"/>
<dbReference type="Proteomes" id="UP001217417">
    <property type="component" value="Unassembled WGS sequence"/>
</dbReference>
<gene>
    <name evidence="1" type="ORF">POJ06DRAFT_185320</name>
</gene>
<dbReference type="GeneID" id="80879934"/>
<dbReference type="EMBL" id="JARPMG010000001">
    <property type="protein sequence ID" value="KAJ8103709.1"/>
    <property type="molecule type" value="Genomic_DNA"/>
</dbReference>
<feature type="non-terminal residue" evidence="1">
    <location>
        <position position="113"/>
    </location>
</feature>
<evidence type="ECO:0000313" key="2">
    <source>
        <dbReference type="Proteomes" id="UP001217417"/>
    </source>
</evidence>
<evidence type="ECO:0000313" key="1">
    <source>
        <dbReference type="EMBL" id="KAJ8103709.1"/>
    </source>
</evidence>
<sequence>MEASLNIARLALGNRGPYMASVVRAWGKLFEETGSLGSPDGRGQHKKLRTALDDEDIKRKCIEYFRNTPTNQRTATALKAFYENTVYPEYSGRFERINISLTTVTGYLRKWVF</sequence>
<dbReference type="AlphaFoldDB" id="A0AAD7QYC3"/>